<feature type="region of interest" description="Disordered" evidence="1">
    <location>
        <begin position="49"/>
        <end position="117"/>
    </location>
</feature>
<name>L1JNZ2_GUITC</name>
<dbReference type="HOGENOM" id="CLU_2089422_0_0_1"/>
<dbReference type="KEGG" id="gtt:GUITHDRAFT_151241"/>
<gene>
    <name evidence="2" type="ORF">GUITHDRAFT_151241</name>
</gene>
<organism evidence="2">
    <name type="scientific">Guillardia theta (strain CCMP2712)</name>
    <name type="common">Cryptophyte</name>
    <dbReference type="NCBI Taxonomy" id="905079"/>
    <lineage>
        <taxon>Eukaryota</taxon>
        <taxon>Cryptophyceae</taxon>
        <taxon>Pyrenomonadales</taxon>
        <taxon>Geminigeraceae</taxon>
        <taxon>Guillardia</taxon>
    </lineage>
</organism>
<evidence type="ECO:0000313" key="4">
    <source>
        <dbReference type="Proteomes" id="UP000011087"/>
    </source>
</evidence>
<reference evidence="3" key="3">
    <citation type="submission" date="2016-03" db="UniProtKB">
        <authorList>
            <consortium name="EnsemblProtists"/>
        </authorList>
    </citation>
    <scope>IDENTIFICATION</scope>
</reference>
<dbReference type="AlphaFoldDB" id="L1JNZ2"/>
<evidence type="ECO:0000313" key="3">
    <source>
        <dbReference type="EnsemblProtists" id="EKX50182"/>
    </source>
</evidence>
<sequence length="117" mass="12841">MSVLAVDVLIDPRLRTKDLETVSKSASWARRSNVGTRYFSKSLCLTPKRSRVGKQSSNKSPADVTEAAKFFDTSRGESRGGSARISMMRAGSTREAKSRRSTSRLDDEPRPGSTVTD</sequence>
<feature type="compositionally biased region" description="Basic and acidic residues" evidence="1">
    <location>
        <begin position="92"/>
        <end position="110"/>
    </location>
</feature>
<dbReference type="PaxDb" id="55529-EKX50182"/>
<dbReference type="EnsemblProtists" id="EKX50182">
    <property type="protein sequence ID" value="EKX50182"/>
    <property type="gene ID" value="GUITHDRAFT_151241"/>
</dbReference>
<accession>L1JNZ2</accession>
<dbReference type="RefSeq" id="XP_005837162.1">
    <property type="nucleotide sequence ID" value="XM_005837105.1"/>
</dbReference>
<protein>
    <submittedName>
        <fullName evidence="2 3">Uncharacterized protein</fullName>
    </submittedName>
</protein>
<dbReference type="GeneID" id="17307008"/>
<reference evidence="4" key="2">
    <citation type="submission" date="2012-11" db="EMBL/GenBank/DDBJ databases">
        <authorList>
            <person name="Kuo A."/>
            <person name="Curtis B.A."/>
            <person name="Tanifuji G."/>
            <person name="Burki F."/>
            <person name="Gruber A."/>
            <person name="Irimia M."/>
            <person name="Maruyama S."/>
            <person name="Arias M.C."/>
            <person name="Ball S.G."/>
            <person name="Gile G.H."/>
            <person name="Hirakawa Y."/>
            <person name="Hopkins J.F."/>
            <person name="Rensing S.A."/>
            <person name="Schmutz J."/>
            <person name="Symeonidi A."/>
            <person name="Elias M."/>
            <person name="Eveleigh R.J."/>
            <person name="Herman E.K."/>
            <person name="Klute M.J."/>
            <person name="Nakayama T."/>
            <person name="Obornik M."/>
            <person name="Reyes-Prieto A."/>
            <person name="Armbrust E.V."/>
            <person name="Aves S.J."/>
            <person name="Beiko R.G."/>
            <person name="Coutinho P."/>
            <person name="Dacks J.B."/>
            <person name="Durnford D.G."/>
            <person name="Fast N.M."/>
            <person name="Green B.R."/>
            <person name="Grisdale C."/>
            <person name="Hempe F."/>
            <person name="Henrissat B."/>
            <person name="Hoppner M.P."/>
            <person name="Ishida K.-I."/>
            <person name="Kim E."/>
            <person name="Koreny L."/>
            <person name="Kroth P.G."/>
            <person name="Liu Y."/>
            <person name="Malik S.-B."/>
            <person name="Maier U.G."/>
            <person name="McRose D."/>
            <person name="Mock T."/>
            <person name="Neilson J.A."/>
            <person name="Onodera N.T."/>
            <person name="Poole A.M."/>
            <person name="Pritham E.J."/>
            <person name="Richards T.A."/>
            <person name="Rocap G."/>
            <person name="Roy S.W."/>
            <person name="Sarai C."/>
            <person name="Schaack S."/>
            <person name="Shirato S."/>
            <person name="Slamovits C.H."/>
            <person name="Spencer D.F."/>
            <person name="Suzuki S."/>
            <person name="Worden A.Z."/>
            <person name="Zauner S."/>
            <person name="Barry K."/>
            <person name="Bell C."/>
            <person name="Bharti A.K."/>
            <person name="Crow J.A."/>
            <person name="Grimwood J."/>
            <person name="Kramer R."/>
            <person name="Lindquist E."/>
            <person name="Lucas S."/>
            <person name="Salamov A."/>
            <person name="McFadden G.I."/>
            <person name="Lane C.E."/>
            <person name="Keeling P.J."/>
            <person name="Gray M.W."/>
            <person name="Grigoriev I.V."/>
            <person name="Archibald J.M."/>
        </authorList>
    </citation>
    <scope>NUCLEOTIDE SEQUENCE</scope>
    <source>
        <strain evidence="4">CCMP2712</strain>
    </source>
</reference>
<keyword evidence="4" id="KW-1185">Reference proteome</keyword>
<evidence type="ECO:0000313" key="2">
    <source>
        <dbReference type="EMBL" id="EKX50182.1"/>
    </source>
</evidence>
<proteinExistence type="predicted"/>
<dbReference type="EMBL" id="JH992979">
    <property type="protein sequence ID" value="EKX50182.1"/>
    <property type="molecule type" value="Genomic_DNA"/>
</dbReference>
<reference evidence="2 4" key="1">
    <citation type="journal article" date="2012" name="Nature">
        <title>Algal genomes reveal evolutionary mosaicism and the fate of nucleomorphs.</title>
        <authorList>
            <consortium name="DOE Joint Genome Institute"/>
            <person name="Curtis B.A."/>
            <person name="Tanifuji G."/>
            <person name="Burki F."/>
            <person name="Gruber A."/>
            <person name="Irimia M."/>
            <person name="Maruyama S."/>
            <person name="Arias M.C."/>
            <person name="Ball S.G."/>
            <person name="Gile G.H."/>
            <person name="Hirakawa Y."/>
            <person name="Hopkins J.F."/>
            <person name="Kuo A."/>
            <person name="Rensing S.A."/>
            <person name="Schmutz J."/>
            <person name="Symeonidi A."/>
            <person name="Elias M."/>
            <person name="Eveleigh R.J."/>
            <person name="Herman E.K."/>
            <person name="Klute M.J."/>
            <person name="Nakayama T."/>
            <person name="Obornik M."/>
            <person name="Reyes-Prieto A."/>
            <person name="Armbrust E.V."/>
            <person name="Aves S.J."/>
            <person name="Beiko R.G."/>
            <person name="Coutinho P."/>
            <person name="Dacks J.B."/>
            <person name="Durnford D.G."/>
            <person name="Fast N.M."/>
            <person name="Green B.R."/>
            <person name="Grisdale C.J."/>
            <person name="Hempel F."/>
            <person name="Henrissat B."/>
            <person name="Hoppner M.P."/>
            <person name="Ishida K."/>
            <person name="Kim E."/>
            <person name="Koreny L."/>
            <person name="Kroth P.G."/>
            <person name="Liu Y."/>
            <person name="Malik S.B."/>
            <person name="Maier U.G."/>
            <person name="McRose D."/>
            <person name="Mock T."/>
            <person name="Neilson J.A."/>
            <person name="Onodera N.T."/>
            <person name="Poole A.M."/>
            <person name="Pritham E.J."/>
            <person name="Richards T.A."/>
            <person name="Rocap G."/>
            <person name="Roy S.W."/>
            <person name="Sarai C."/>
            <person name="Schaack S."/>
            <person name="Shirato S."/>
            <person name="Slamovits C.H."/>
            <person name="Spencer D.F."/>
            <person name="Suzuki S."/>
            <person name="Worden A.Z."/>
            <person name="Zauner S."/>
            <person name="Barry K."/>
            <person name="Bell C."/>
            <person name="Bharti A.K."/>
            <person name="Crow J.A."/>
            <person name="Grimwood J."/>
            <person name="Kramer R."/>
            <person name="Lindquist E."/>
            <person name="Lucas S."/>
            <person name="Salamov A."/>
            <person name="McFadden G.I."/>
            <person name="Lane C.E."/>
            <person name="Keeling P.J."/>
            <person name="Gray M.W."/>
            <person name="Grigoriev I.V."/>
            <person name="Archibald J.M."/>
        </authorList>
    </citation>
    <scope>NUCLEOTIDE SEQUENCE</scope>
    <source>
        <strain evidence="2 4">CCMP2712</strain>
    </source>
</reference>
<dbReference type="Proteomes" id="UP000011087">
    <property type="component" value="Unassembled WGS sequence"/>
</dbReference>
<evidence type="ECO:0000256" key="1">
    <source>
        <dbReference type="SAM" id="MobiDB-lite"/>
    </source>
</evidence>